<dbReference type="Proteomes" id="UP000281915">
    <property type="component" value="Unassembled WGS sequence"/>
</dbReference>
<dbReference type="PROSITE" id="PS50901">
    <property type="entry name" value="FTSK"/>
    <property type="match status" value="1"/>
</dbReference>
<evidence type="ECO:0000256" key="1">
    <source>
        <dbReference type="ARBA" id="ARBA00022741"/>
    </source>
</evidence>
<proteinExistence type="predicted"/>
<keyword evidence="2 3" id="KW-0067">ATP-binding</keyword>
<accession>A0A3M8C906</accession>
<reference evidence="5 6" key="1">
    <citation type="submission" date="2018-10" db="EMBL/GenBank/DDBJ databases">
        <title>Phylogenomics of Brevibacillus.</title>
        <authorList>
            <person name="Dunlap C."/>
        </authorList>
    </citation>
    <scope>NUCLEOTIDE SEQUENCE [LARGE SCALE GENOMIC DNA]</scope>
    <source>
        <strain evidence="5 6">JCM 15085</strain>
    </source>
</reference>
<evidence type="ECO:0000256" key="3">
    <source>
        <dbReference type="PROSITE-ProRule" id="PRU00289"/>
    </source>
</evidence>
<dbReference type="InterPro" id="IPR050206">
    <property type="entry name" value="FtsK/SpoIIIE/SftA"/>
</dbReference>
<comment type="caution">
    <text evidence="5">The sequence shown here is derived from an EMBL/GenBank/DDBJ whole genome shotgun (WGS) entry which is preliminary data.</text>
</comment>
<dbReference type="EMBL" id="RHHT01000062">
    <property type="protein sequence ID" value="RNB72194.1"/>
    <property type="molecule type" value="Genomic_DNA"/>
</dbReference>
<feature type="binding site" evidence="3">
    <location>
        <begin position="234"/>
        <end position="241"/>
    </location>
    <ligand>
        <name>ATP</name>
        <dbReference type="ChEBI" id="CHEBI:30616"/>
    </ligand>
</feature>
<dbReference type="InterPro" id="IPR027417">
    <property type="entry name" value="P-loop_NTPase"/>
</dbReference>
<evidence type="ECO:0000256" key="2">
    <source>
        <dbReference type="ARBA" id="ARBA00022840"/>
    </source>
</evidence>
<name>A0A3M8C906_9BACL</name>
<protein>
    <submittedName>
        <fullName evidence="5">DNA translocase FtsK</fullName>
    </submittedName>
</protein>
<gene>
    <name evidence="5" type="ORF">EDM58_22085</name>
</gene>
<keyword evidence="1 3" id="KW-0547">Nucleotide-binding</keyword>
<dbReference type="PANTHER" id="PTHR22683:SF1">
    <property type="entry name" value="TYPE VII SECRETION SYSTEM PROTEIN ESSC"/>
    <property type="match status" value="1"/>
</dbReference>
<dbReference type="AlphaFoldDB" id="A0A3M8C906"/>
<dbReference type="Gene3D" id="3.40.50.300">
    <property type="entry name" value="P-loop containing nucleotide triphosphate hydrolases"/>
    <property type="match status" value="1"/>
</dbReference>
<dbReference type="GO" id="GO:0005524">
    <property type="term" value="F:ATP binding"/>
    <property type="evidence" value="ECO:0007669"/>
    <property type="project" value="UniProtKB-UniRule"/>
</dbReference>
<evidence type="ECO:0000259" key="4">
    <source>
        <dbReference type="PROSITE" id="PS50901"/>
    </source>
</evidence>
<dbReference type="SUPFAM" id="SSF52540">
    <property type="entry name" value="P-loop containing nucleoside triphosphate hydrolases"/>
    <property type="match status" value="1"/>
</dbReference>
<dbReference type="GO" id="GO:0003677">
    <property type="term" value="F:DNA binding"/>
    <property type="evidence" value="ECO:0007669"/>
    <property type="project" value="InterPro"/>
</dbReference>
<evidence type="ECO:0000313" key="5">
    <source>
        <dbReference type="EMBL" id="RNB72194.1"/>
    </source>
</evidence>
<dbReference type="InterPro" id="IPR002543">
    <property type="entry name" value="FtsK_dom"/>
</dbReference>
<evidence type="ECO:0000313" key="6">
    <source>
        <dbReference type="Proteomes" id="UP000281915"/>
    </source>
</evidence>
<dbReference type="PANTHER" id="PTHR22683">
    <property type="entry name" value="SPORULATION PROTEIN RELATED"/>
    <property type="match status" value="1"/>
</dbReference>
<organism evidence="5 6">
    <name type="scientific">Brevibacillus panacihumi</name>
    <dbReference type="NCBI Taxonomy" id="497735"/>
    <lineage>
        <taxon>Bacteria</taxon>
        <taxon>Bacillati</taxon>
        <taxon>Bacillota</taxon>
        <taxon>Bacilli</taxon>
        <taxon>Bacillales</taxon>
        <taxon>Paenibacillaceae</taxon>
        <taxon>Brevibacillus</taxon>
    </lineage>
</organism>
<dbReference type="Pfam" id="PF01580">
    <property type="entry name" value="FtsK_SpoIIIE"/>
    <property type="match status" value="1"/>
</dbReference>
<feature type="domain" description="FtsK" evidence="4">
    <location>
        <begin position="217"/>
        <end position="401"/>
    </location>
</feature>
<sequence length="500" mass="55969">MSKARREARGERRRNCLNVMEGVKNVAQALDDSLQDTFRDAAIELFGGAMLGGLPSARLADGLYVLAKGLTTACTLAYLALKVPGWVNDRAKVKERLVRAFIAADIYVEKQRRDIGDGNVKPYRVFPTIERVTITSSCTTVNLRLPIEMAPSMIERNEWVFQSTFGPTAHLVNDKGGRFRLLIPKKLPAKIAYDVEKAKASVKMAGSFSLYIGEAYNGSVTVDLKQTPHVALVGATGWGKSTALRVILNTWLQVYGPDRLRLFLGDLKMTEFGLYRNVPHVEGNIAVRRSEVVAMLAVVYDVLLYRQELFHATGAIDLDEYEEMTGERLPYVVVCIDEVASLEGETAAHEVLEEIGQLGRSFGIFLILSQQRVDREVMDGKLKNNLNVRIAYRMSDDLNSRMLIGKPDAASLDVKGRCYVKLATDLVEVQTPWLSPKEARVMIEDIKQRYARYKKAPLTPPINPDVPQAVELNEEQSAELRELLNALMEQQEVLPRARTR</sequence>